<dbReference type="Gene3D" id="3.60.21.10">
    <property type="match status" value="1"/>
</dbReference>
<accession>A0AA88XRH9</accession>
<evidence type="ECO:0000256" key="2">
    <source>
        <dbReference type="SAM" id="Phobius"/>
    </source>
</evidence>
<name>A0AA88XRH9_PINIB</name>
<dbReference type="Pfam" id="PF00149">
    <property type="entry name" value="Metallophos"/>
    <property type="match status" value="1"/>
</dbReference>
<feature type="domain" description="Calcineurin-like phosphoesterase" evidence="3">
    <location>
        <begin position="71"/>
        <end position="272"/>
    </location>
</feature>
<keyword evidence="1" id="KW-0325">Glycoprotein</keyword>
<evidence type="ECO:0000259" key="3">
    <source>
        <dbReference type="Pfam" id="PF00149"/>
    </source>
</evidence>
<dbReference type="PANTHER" id="PTHR45867">
    <property type="entry name" value="PURPLE ACID PHOSPHATASE"/>
    <property type="match status" value="1"/>
</dbReference>
<evidence type="ECO:0008006" key="7">
    <source>
        <dbReference type="Google" id="ProtNLM"/>
    </source>
</evidence>
<dbReference type="AlphaFoldDB" id="A0AA88XRH9"/>
<gene>
    <name evidence="5" type="ORF">FSP39_014860</name>
</gene>
<evidence type="ECO:0000256" key="1">
    <source>
        <dbReference type="ARBA" id="ARBA00023180"/>
    </source>
</evidence>
<dbReference type="Pfam" id="PF14008">
    <property type="entry name" value="Metallophos_C"/>
    <property type="match status" value="1"/>
</dbReference>
<feature type="transmembrane region" description="Helical" evidence="2">
    <location>
        <begin position="388"/>
        <end position="416"/>
    </location>
</feature>
<keyword evidence="2" id="KW-0472">Membrane</keyword>
<keyword evidence="2" id="KW-0812">Transmembrane</keyword>
<dbReference type="GO" id="GO:0016787">
    <property type="term" value="F:hydrolase activity"/>
    <property type="evidence" value="ECO:0007669"/>
    <property type="project" value="InterPro"/>
</dbReference>
<dbReference type="Proteomes" id="UP001186944">
    <property type="component" value="Unassembled WGS sequence"/>
</dbReference>
<dbReference type="CDD" id="cd00839">
    <property type="entry name" value="MPP_PAPs"/>
    <property type="match status" value="1"/>
</dbReference>
<sequence>MLSIDIVSFSGICVVIRFSCTSVVTRLQGLLSGCTYYYKIQQSSGQEVAESQVFNFWTITQSQNKVKPQKYLVYGDLGQEAGKPTFPVLKEEVESGQYETIWHVGDFAYDLFDEGGKRGDHFLLEIEQIAARIPYMTSPGNHEIQNSFHHYGTRFSMPGTTWPMPVTKLWYSYNIGLVHFISYSTEVFFSDNQVHVCKQYDWLLRDLTEANENRDKQPWIVAMGHRPMYCSNRDIREDCFGGPLHYWVRNGLEDLFHSQGVDLIIQAHEHSYERSWPMYREEVTAKNYINPEASVHVTSGAAGSFEGVDKMGKPEHWSAFRADDKSFHSFGKLIIHNQTHIQFIQETVKPRAELDNFWIVQHNHGPRIQELDCQTGEDPLNICRCPALYHYATVSIVVGITVPIVVLVTLFLTVYVCRKRGRCRCFDQTICCSKLYSWNSWTVKFKSKKYFNPLEYDTYNLVATKDVEL</sequence>
<proteinExistence type="predicted"/>
<dbReference type="InterPro" id="IPR004843">
    <property type="entry name" value="Calcineurin-like_PHP"/>
</dbReference>
<evidence type="ECO:0000313" key="6">
    <source>
        <dbReference type="Proteomes" id="UP001186944"/>
    </source>
</evidence>
<feature type="domain" description="Purple acid phosphatase C-terminal" evidence="4">
    <location>
        <begin position="294"/>
        <end position="343"/>
    </location>
</feature>
<dbReference type="InterPro" id="IPR041792">
    <property type="entry name" value="MPP_PAP"/>
</dbReference>
<evidence type="ECO:0000313" key="5">
    <source>
        <dbReference type="EMBL" id="KAK3086184.1"/>
    </source>
</evidence>
<dbReference type="InterPro" id="IPR025733">
    <property type="entry name" value="PAPs_C"/>
</dbReference>
<organism evidence="5 6">
    <name type="scientific">Pinctada imbricata</name>
    <name type="common">Atlantic pearl-oyster</name>
    <name type="synonym">Pinctada martensii</name>
    <dbReference type="NCBI Taxonomy" id="66713"/>
    <lineage>
        <taxon>Eukaryota</taxon>
        <taxon>Metazoa</taxon>
        <taxon>Spiralia</taxon>
        <taxon>Lophotrochozoa</taxon>
        <taxon>Mollusca</taxon>
        <taxon>Bivalvia</taxon>
        <taxon>Autobranchia</taxon>
        <taxon>Pteriomorphia</taxon>
        <taxon>Pterioida</taxon>
        <taxon>Pterioidea</taxon>
        <taxon>Pteriidae</taxon>
        <taxon>Pinctada</taxon>
    </lineage>
</organism>
<keyword evidence="6" id="KW-1185">Reference proteome</keyword>
<keyword evidence="2" id="KW-1133">Transmembrane helix</keyword>
<dbReference type="EMBL" id="VSWD01000012">
    <property type="protein sequence ID" value="KAK3086184.1"/>
    <property type="molecule type" value="Genomic_DNA"/>
</dbReference>
<dbReference type="InterPro" id="IPR029052">
    <property type="entry name" value="Metallo-depent_PP-like"/>
</dbReference>
<protein>
    <recommendedName>
        <fullName evidence="7">Purple acid phosphatase</fullName>
    </recommendedName>
</protein>
<dbReference type="PANTHER" id="PTHR45867:SF10">
    <property type="entry name" value="PURPLE ACID PHOSPHATASE"/>
    <property type="match status" value="1"/>
</dbReference>
<evidence type="ECO:0000259" key="4">
    <source>
        <dbReference type="Pfam" id="PF14008"/>
    </source>
</evidence>
<dbReference type="SUPFAM" id="SSF56300">
    <property type="entry name" value="Metallo-dependent phosphatases"/>
    <property type="match status" value="1"/>
</dbReference>
<reference evidence="5" key="1">
    <citation type="submission" date="2019-08" db="EMBL/GenBank/DDBJ databases">
        <title>The improved chromosome-level genome for the pearl oyster Pinctada fucata martensii using PacBio sequencing and Hi-C.</title>
        <authorList>
            <person name="Zheng Z."/>
        </authorList>
    </citation>
    <scope>NUCLEOTIDE SEQUENCE</scope>
    <source>
        <strain evidence="5">ZZ-2019</strain>
        <tissue evidence="5">Adductor muscle</tissue>
    </source>
</reference>
<comment type="caution">
    <text evidence="5">The sequence shown here is derived from an EMBL/GenBank/DDBJ whole genome shotgun (WGS) entry which is preliminary data.</text>
</comment>